<keyword evidence="2" id="KW-0723">Serine/threonine-protein kinase</keyword>
<keyword evidence="3" id="KW-0812">Transmembrane</keyword>
<dbReference type="GO" id="GO:0016020">
    <property type="term" value="C:membrane"/>
    <property type="evidence" value="ECO:0007669"/>
    <property type="project" value="UniProtKB-SubCell"/>
</dbReference>
<dbReference type="Pfam" id="PF00069">
    <property type="entry name" value="Pkinase"/>
    <property type="match status" value="1"/>
</dbReference>
<dbReference type="AlphaFoldDB" id="A0A7I8KB42"/>
<reference evidence="9" key="1">
    <citation type="submission" date="2020-02" db="EMBL/GenBank/DDBJ databases">
        <authorList>
            <person name="Scholz U."/>
            <person name="Mascher M."/>
            <person name="Fiebig A."/>
        </authorList>
    </citation>
    <scope>NUCLEOTIDE SEQUENCE</scope>
</reference>
<comment type="subcellular location">
    <subcellularLocation>
        <location evidence="1">Membrane</location>
        <topology evidence="1">Single-pass type I membrane protein</topology>
    </subcellularLocation>
</comment>
<dbReference type="GO" id="GO:0005524">
    <property type="term" value="F:ATP binding"/>
    <property type="evidence" value="ECO:0007669"/>
    <property type="project" value="InterPro"/>
</dbReference>
<dbReference type="Gene3D" id="1.10.510.10">
    <property type="entry name" value="Transferase(Phosphotransferase) domain 1"/>
    <property type="match status" value="1"/>
</dbReference>
<keyword evidence="4" id="KW-0732">Signal</keyword>
<gene>
    <name evidence="9" type="ORF">SI8410_04005534</name>
</gene>
<evidence type="ECO:0000256" key="7">
    <source>
        <dbReference type="ARBA" id="ARBA00023180"/>
    </source>
</evidence>
<evidence type="ECO:0000256" key="4">
    <source>
        <dbReference type="ARBA" id="ARBA00022729"/>
    </source>
</evidence>
<keyword evidence="10" id="KW-1185">Reference proteome</keyword>
<protein>
    <recommendedName>
        <fullName evidence="8">Protein kinase domain-containing protein</fullName>
    </recommendedName>
</protein>
<dbReference type="PROSITE" id="PS50011">
    <property type="entry name" value="PROTEIN_KINASE_DOM"/>
    <property type="match status" value="1"/>
</dbReference>
<proteinExistence type="predicted"/>
<dbReference type="GO" id="GO:0004674">
    <property type="term" value="F:protein serine/threonine kinase activity"/>
    <property type="evidence" value="ECO:0007669"/>
    <property type="project" value="UniProtKB-KW"/>
</dbReference>
<evidence type="ECO:0000256" key="2">
    <source>
        <dbReference type="ARBA" id="ARBA00022527"/>
    </source>
</evidence>
<keyword evidence="2" id="KW-0808">Transferase</keyword>
<feature type="domain" description="Protein kinase" evidence="8">
    <location>
        <begin position="1"/>
        <end position="283"/>
    </location>
</feature>
<dbReference type="InterPro" id="IPR045874">
    <property type="entry name" value="LRK10/LRL21-25-like"/>
</dbReference>
<keyword evidence="5" id="KW-1133">Transmembrane helix</keyword>
<keyword evidence="6" id="KW-0472">Membrane</keyword>
<dbReference type="SMART" id="SM00220">
    <property type="entry name" value="S_TKc"/>
    <property type="match status" value="1"/>
</dbReference>
<dbReference type="EMBL" id="LR746267">
    <property type="protein sequence ID" value="CAA7394873.1"/>
    <property type="molecule type" value="Genomic_DNA"/>
</dbReference>
<keyword evidence="2" id="KW-0418">Kinase</keyword>
<organism evidence="9 10">
    <name type="scientific">Spirodela intermedia</name>
    <name type="common">Intermediate duckweed</name>
    <dbReference type="NCBI Taxonomy" id="51605"/>
    <lineage>
        <taxon>Eukaryota</taxon>
        <taxon>Viridiplantae</taxon>
        <taxon>Streptophyta</taxon>
        <taxon>Embryophyta</taxon>
        <taxon>Tracheophyta</taxon>
        <taxon>Spermatophyta</taxon>
        <taxon>Magnoliopsida</taxon>
        <taxon>Liliopsida</taxon>
        <taxon>Araceae</taxon>
        <taxon>Lemnoideae</taxon>
        <taxon>Spirodela</taxon>
    </lineage>
</organism>
<evidence type="ECO:0000313" key="9">
    <source>
        <dbReference type="EMBL" id="CAA7394873.1"/>
    </source>
</evidence>
<dbReference type="PANTHER" id="PTHR27009">
    <property type="entry name" value="RUST RESISTANCE KINASE LR10-RELATED"/>
    <property type="match status" value="1"/>
</dbReference>
<evidence type="ECO:0000313" key="10">
    <source>
        <dbReference type="Proteomes" id="UP000663760"/>
    </source>
</evidence>
<accession>A0A7I8KB42</accession>
<dbReference type="OrthoDB" id="4062651at2759"/>
<evidence type="ECO:0000256" key="3">
    <source>
        <dbReference type="ARBA" id="ARBA00022692"/>
    </source>
</evidence>
<dbReference type="InterPro" id="IPR000719">
    <property type="entry name" value="Prot_kinase_dom"/>
</dbReference>
<evidence type="ECO:0000256" key="6">
    <source>
        <dbReference type="ARBA" id="ARBA00023136"/>
    </source>
</evidence>
<name>A0A7I8KB42_SPIIN</name>
<dbReference type="InterPro" id="IPR008271">
    <property type="entry name" value="Ser/Thr_kinase_AS"/>
</dbReference>
<dbReference type="Gene3D" id="3.30.200.20">
    <property type="entry name" value="Phosphorylase Kinase, domain 1"/>
    <property type="match status" value="1"/>
</dbReference>
<dbReference type="PROSITE" id="PS00108">
    <property type="entry name" value="PROTEIN_KINASE_ST"/>
    <property type="match status" value="1"/>
</dbReference>
<dbReference type="SUPFAM" id="SSF56112">
    <property type="entry name" value="Protein kinase-like (PK-like)"/>
    <property type="match status" value="1"/>
</dbReference>
<sequence length="299" mass="33862">MCNVLVPKWLCSIFSFLSANDRCKHVVLIIGRRHVVRWSNSANYRSTKPTSYSYGDIMKIIKRFRHKLSQGGFGSVYRGELPNGVPIVVKMLHKYLGDMNLSTKWPRLAGFITPILLSFWKSLSGYLHQGCNKRILHFDIKAHNILLGPHLNPKISDFGLTKLCSKDYSRVTVTMVKGTMGYIALEMYSINFGTVSGRKTIDPSMETNSQVHVPEQIYGHLVRDEELPSILGFKGDQEIARKLTIVGLWCIWWKPNDRPSMMTIVQMLPVSSQSIWIPPTPFVSFCALGDITNLSQGNL</sequence>
<evidence type="ECO:0000256" key="1">
    <source>
        <dbReference type="ARBA" id="ARBA00004479"/>
    </source>
</evidence>
<dbReference type="Proteomes" id="UP000663760">
    <property type="component" value="Chromosome 4"/>
</dbReference>
<evidence type="ECO:0000259" key="8">
    <source>
        <dbReference type="PROSITE" id="PS50011"/>
    </source>
</evidence>
<keyword evidence="7" id="KW-0325">Glycoprotein</keyword>
<evidence type="ECO:0000256" key="5">
    <source>
        <dbReference type="ARBA" id="ARBA00022989"/>
    </source>
</evidence>
<dbReference type="InterPro" id="IPR011009">
    <property type="entry name" value="Kinase-like_dom_sf"/>
</dbReference>